<dbReference type="OrthoDB" id="1470350at2759"/>
<evidence type="ECO:0000313" key="6">
    <source>
        <dbReference type="Proteomes" id="UP000094444"/>
    </source>
</evidence>
<accession>A0A2P5HP95</accession>
<dbReference type="EMBL" id="MAVT02001088">
    <property type="protein sequence ID" value="POS72083.1"/>
    <property type="molecule type" value="Genomic_DNA"/>
</dbReference>
<evidence type="ECO:0000313" key="5">
    <source>
        <dbReference type="EMBL" id="POS72083.1"/>
    </source>
</evidence>
<sequence>MDFESISSSCVSASTKDSKTVSLWHWSWTVLSEAATQAFFGDAIFKVAPSALDDFWTFNLEAWKIHSKYPRFAAPKAFNALERSIQAFVDYLRLPKQQRPGACWLVEQLERGMEELGISEPTQCGAMLFSLQNLINTNAYRQCFWCMTYLLHDQALLEQIKKETQPAWDGHTVDMTYLLNNCPLLASFYEEMLRENNEPVGIRLVADLVTIGGKELQPGRKLLMPYKQLHMDQTVFGTNVNSFDARRFLNDKSLERSTSWRPFGGAKTHCPGRFLARREVYMFLALAIFRFDVKLVPRRGESVPRFPCADTSIPAGGLLPPKQGNDVFVEIKRRNP</sequence>
<dbReference type="GO" id="GO:0016705">
    <property type="term" value="F:oxidoreductase activity, acting on paired donors, with incorporation or reduction of molecular oxygen"/>
    <property type="evidence" value="ECO:0007669"/>
    <property type="project" value="InterPro"/>
</dbReference>
<dbReference type="GO" id="GO:0020037">
    <property type="term" value="F:heme binding"/>
    <property type="evidence" value="ECO:0007669"/>
    <property type="project" value="InterPro"/>
</dbReference>
<proteinExistence type="inferred from homology"/>
<dbReference type="AlphaFoldDB" id="A0A2P5HP95"/>
<organism evidence="5 6">
    <name type="scientific">Diaporthe helianthi</name>
    <dbReference type="NCBI Taxonomy" id="158607"/>
    <lineage>
        <taxon>Eukaryota</taxon>
        <taxon>Fungi</taxon>
        <taxon>Dikarya</taxon>
        <taxon>Ascomycota</taxon>
        <taxon>Pezizomycotina</taxon>
        <taxon>Sordariomycetes</taxon>
        <taxon>Sordariomycetidae</taxon>
        <taxon>Diaporthales</taxon>
        <taxon>Diaporthaceae</taxon>
        <taxon>Diaporthe</taxon>
    </lineage>
</organism>
<dbReference type="Pfam" id="PF00067">
    <property type="entry name" value="p450"/>
    <property type="match status" value="1"/>
</dbReference>
<dbReference type="Gene3D" id="1.10.630.10">
    <property type="entry name" value="Cytochrome P450"/>
    <property type="match status" value="1"/>
</dbReference>
<comment type="similarity">
    <text evidence="1">Belongs to the cytochrome P450 family.</text>
</comment>
<dbReference type="InterPro" id="IPR001128">
    <property type="entry name" value="Cyt_P450"/>
</dbReference>
<dbReference type="STRING" id="158607.A0A2P5HP95"/>
<dbReference type="InterPro" id="IPR036396">
    <property type="entry name" value="Cyt_P450_sf"/>
</dbReference>
<comment type="caution">
    <text evidence="5">The sequence shown here is derived from an EMBL/GenBank/DDBJ whole genome shotgun (WGS) entry which is preliminary data.</text>
</comment>
<keyword evidence="3" id="KW-0479">Metal-binding</keyword>
<keyword evidence="4" id="KW-0408">Iron</keyword>
<evidence type="ECO:0000256" key="1">
    <source>
        <dbReference type="ARBA" id="ARBA00010617"/>
    </source>
</evidence>
<dbReference type="GO" id="GO:0008395">
    <property type="term" value="F:steroid hydroxylase activity"/>
    <property type="evidence" value="ECO:0007669"/>
    <property type="project" value="TreeGrafter"/>
</dbReference>
<keyword evidence="6" id="KW-1185">Reference proteome</keyword>
<dbReference type="InParanoid" id="A0A2P5HP95"/>
<dbReference type="GO" id="GO:0005506">
    <property type="term" value="F:iron ion binding"/>
    <property type="evidence" value="ECO:0007669"/>
    <property type="project" value="InterPro"/>
</dbReference>
<dbReference type="PANTHER" id="PTHR24304">
    <property type="entry name" value="CYTOCHROME P450 FAMILY 7"/>
    <property type="match status" value="1"/>
</dbReference>
<evidence type="ECO:0000256" key="4">
    <source>
        <dbReference type="ARBA" id="ARBA00023004"/>
    </source>
</evidence>
<evidence type="ECO:0008006" key="7">
    <source>
        <dbReference type="Google" id="ProtNLM"/>
    </source>
</evidence>
<reference evidence="5" key="1">
    <citation type="submission" date="2017-09" db="EMBL/GenBank/DDBJ databases">
        <title>Polyketide synthases of a Diaporthe helianthi virulent isolate.</title>
        <authorList>
            <person name="Baroncelli R."/>
        </authorList>
    </citation>
    <scope>NUCLEOTIDE SEQUENCE [LARGE SCALE GENOMIC DNA]</scope>
    <source>
        <strain evidence="5">7/96</strain>
    </source>
</reference>
<protein>
    <recommendedName>
        <fullName evidence="7">Cytochrome P450</fullName>
    </recommendedName>
</protein>
<keyword evidence="2" id="KW-0349">Heme</keyword>
<evidence type="ECO:0000256" key="3">
    <source>
        <dbReference type="ARBA" id="ARBA00022723"/>
    </source>
</evidence>
<dbReference type="SUPFAM" id="SSF48264">
    <property type="entry name" value="Cytochrome P450"/>
    <property type="match status" value="1"/>
</dbReference>
<gene>
    <name evidence="5" type="ORF">DHEL01_v209523</name>
</gene>
<dbReference type="CDD" id="cd11040">
    <property type="entry name" value="CYP7_CYP8-like"/>
    <property type="match status" value="1"/>
</dbReference>
<evidence type="ECO:0000256" key="2">
    <source>
        <dbReference type="ARBA" id="ARBA00022617"/>
    </source>
</evidence>
<dbReference type="InterPro" id="IPR050529">
    <property type="entry name" value="CYP450_sterol_14alpha_dmase"/>
</dbReference>
<dbReference type="PANTHER" id="PTHR24304:SF2">
    <property type="entry name" value="24-HYDROXYCHOLESTEROL 7-ALPHA-HYDROXYLASE"/>
    <property type="match status" value="1"/>
</dbReference>
<dbReference type="Proteomes" id="UP000094444">
    <property type="component" value="Unassembled WGS sequence"/>
</dbReference>
<name>A0A2P5HP95_DIAHE</name>